<evidence type="ECO:0000313" key="5">
    <source>
        <dbReference type="Proteomes" id="UP000078492"/>
    </source>
</evidence>
<evidence type="ECO:0000256" key="2">
    <source>
        <dbReference type="SAM" id="Phobius"/>
    </source>
</evidence>
<keyword evidence="2" id="KW-1133">Transmembrane helix</keyword>
<gene>
    <name evidence="4" type="ORF">ALC57_01896</name>
</gene>
<feature type="chain" id="PRO_5008270841" description="Glycoprotein" evidence="3">
    <location>
        <begin position="22"/>
        <end position="670"/>
    </location>
</feature>
<dbReference type="AlphaFoldDB" id="A0A195EK66"/>
<sequence>MDQRTIIIGIIAGFLTLPARGLVGYDCGGHGLNITSLSLLDIGDCDSEDVEPITENVHVQLLQLSDFDKTRVIQCKIEIDRIIYYCGMHSHISIVHGGRRVYLQETAASNCRRIHETGTIDLGGRDGYISGIKPNSSSTRSVTLAGYTSVDGRCSGTQYSDPYGTWDSVVVQATIKVTLRDFEAPIRRNSHEIILPSGLHCKVTAGECLDTDGGETFWSTVPPDSCHFSHYDVLYEGQASKLTPKANQTTPTIYTVITRETTFALTQTGRTSLCGYTLIQTEHPKLFILETQQDRGFRVRSRISVNNLDIFAYVNSKFVYVEKHIRTQLTRLYRDITEQKCALEKQILQNALTLSSIAPDEMAHRIMKSPGYTAVVAGEAIHLIKCVPVECKVRHTEGCFAELPVTYGNKTAFLLPGSRILTRTGTHKDCSELLPNMYKIHGTWFRFMPRPVESLPPPTIQPLTRPTWRYVAPAALATSGIYSDEDLSRLRNYIMFPVEKPQMLNTLARGAMGHNIPSGSISMTNLFDEKSLEKIAESAGGRLWQGFITFGSASAGVLAIFIIIKLIKLIVDTIIHGYALHSVYGWSLHLLGAIWSSVTQLLLHLAEPREKDTPGRQKDREALLPTTTKPHSTTEAQLPTPTAPTPSESVNESPVQYKELRAMLGNKENE</sequence>
<dbReference type="Proteomes" id="UP000078492">
    <property type="component" value="Unassembled WGS sequence"/>
</dbReference>
<name>A0A195EK66_9HYME</name>
<evidence type="ECO:0000313" key="4">
    <source>
        <dbReference type="EMBL" id="KYN28643.1"/>
    </source>
</evidence>
<dbReference type="EMBL" id="KQ978747">
    <property type="protein sequence ID" value="KYN28643.1"/>
    <property type="molecule type" value="Genomic_DNA"/>
</dbReference>
<evidence type="ECO:0008006" key="6">
    <source>
        <dbReference type="Google" id="ProtNLM"/>
    </source>
</evidence>
<keyword evidence="2" id="KW-0812">Transmembrane</keyword>
<feature type="signal peptide" evidence="3">
    <location>
        <begin position="1"/>
        <end position="21"/>
    </location>
</feature>
<feature type="transmembrane region" description="Helical" evidence="2">
    <location>
        <begin position="543"/>
        <end position="564"/>
    </location>
</feature>
<accession>A0A195EK66</accession>
<keyword evidence="3" id="KW-0732">Signal</keyword>
<organism evidence="4 5">
    <name type="scientific">Trachymyrmex cornetzi</name>
    <dbReference type="NCBI Taxonomy" id="471704"/>
    <lineage>
        <taxon>Eukaryota</taxon>
        <taxon>Metazoa</taxon>
        <taxon>Ecdysozoa</taxon>
        <taxon>Arthropoda</taxon>
        <taxon>Hexapoda</taxon>
        <taxon>Insecta</taxon>
        <taxon>Pterygota</taxon>
        <taxon>Neoptera</taxon>
        <taxon>Endopterygota</taxon>
        <taxon>Hymenoptera</taxon>
        <taxon>Apocrita</taxon>
        <taxon>Aculeata</taxon>
        <taxon>Formicoidea</taxon>
        <taxon>Formicidae</taxon>
        <taxon>Myrmicinae</taxon>
        <taxon>Trachymyrmex</taxon>
    </lineage>
</organism>
<reference evidence="4 5" key="1">
    <citation type="submission" date="2015-09" db="EMBL/GenBank/DDBJ databases">
        <title>Trachymyrmex cornetzi WGS genome.</title>
        <authorList>
            <person name="Nygaard S."/>
            <person name="Hu H."/>
            <person name="Boomsma J."/>
            <person name="Zhang G."/>
        </authorList>
    </citation>
    <scope>NUCLEOTIDE SEQUENCE [LARGE SCALE GENOMIC DNA]</scope>
    <source>
        <strain evidence="4">Tcor2-1</strain>
        <tissue evidence="4">Whole body</tissue>
    </source>
</reference>
<evidence type="ECO:0000256" key="1">
    <source>
        <dbReference type="SAM" id="MobiDB-lite"/>
    </source>
</evidence>
<keyword evidence="5" id="KW-1185">Reference proteome</keyword>
<proteinExistence type="predicted"/>
<feature type="compositionally biased region" description="Basic and acidic residues" evidence="1">
    <location>
        <begin position="610"/>
        <end position="622"/>
    </location>
</feature>
<feature type="compositionally biased region" description="Polar residues" evidence="1">
    <location>
        <begin position="625"/>
        <end position="654"/>
    </location>
</feature>
<dbReference type="Pfam" id="PF24664">
    <property type="entry name" value="Monjiviricetes_fusion"/>
    <property type="match status" value="1"/>
</dbReference>
<protein>
    <recommendedName>
        <fullName evidence="6">Glycoprotein</fullName>
    </recommendedName>
</protein>
<feature type="region of interest" description="Disordered" evidence="1">
    <location>
        <begin position="610"/>
        <end position="670"/>
    </location>
</feature>
<keyword evidence="2" id="KW-0472">Membrane</keyword>
<evidence type="ECO:0000256" key="3">
    <source>
        <dbReference type="SAM" id="SignalP"/>
    </source>
</evidence>
<dbReference type="STRING" id="471704.A0A195EK66"/>